<evidence type="ECO:0000313" key="11">
    <source>
        <dbReference type="Proteomes" id="UP000596428"/>
    </source>
</evidence>
<dbReference type="Proteomes" id="UP000693973">
    <property type="component" value="Segment"/>
</dbReference>
<gene>
    <name evidence="2" type="primary">ORF26</name>
    <name evidence="6" type="synonym">27</name>
    <name evidence="4" type="ORF">IJGMMPBP_00027</name>
    <name evidence="5" type="ORF">NIDBEMMG_00001</name>
</gene>
<dbReference type="Proteomes" id="UP000596428">
    <property type="component" value="Segment"/>
</dbReference>
<evidence type="ECO:0000313" key="6">
    <source>
        <dbReference type="EMBL" id="QXE50720.1"/>
    </source>
</evidence>
<dbReference type="Proteomes" id="UP000693957">
    <property type="component" value="Segment"/>
</dbReference>
<protein>
    <submittedName>
        <fullName evidence="6">ORF027</fullName>
    </submittedName>
    <submittedName>
        <fullName evidence="1">ORF032L</fullName>
    </submittedName>
</protein>
<organism evidence="1 8">
    <name type="scientific">Infectious spleen and kidney necrosis virus</name>
    <name type="common">ISKNV</name>
    <dbReference type="NCBI Taxonomy" id="180170"/>
    <lineage>
        <taxon>Viruses</taxon>
        <taxon>Varidnaviria</taxon>
        <taxon>Bamfordvirae</taxon>
        <taxon>Nucleocytoviricota</taxon>
        <taxon>Megaviricetes</taxon>
        <taxon>Pimascovirales</taxon>
        <taxon>Pimascovirales incertae sedis</taxon>
        <taxon>Iridoviridae</taxon>
        <taxon>Alphairidovirinae</taxon>
        <taxon>Megalocytivirus</taxon>
        <taxon>Megalocytivirus pagrus1</taxon>
    </lineage>
</organism>
<evidence type="ECO:0000313" key="4">
    <source>
        <dbReference type="EMBL" id="QQZ00480.1"/>
    </source>
</evidence>
<dbReference type="EMBL" id="MW273353">
    <property type="protein sequence ID" value="QPO16274.1"/>
    <property type="molecule type" value="Genomic_DNA"/>
</dbReference>
<dbReference type="Proteomes" id="UP000595028">
    <property type="component" value="Segment"/>
</dbReference>
<reference evidence="9" key="4">
    <citation type="submission" date="2020-11" db="EMBL/GenBank/DDBJ databases">
        <title>Complete Genome Sequences of Infectious Spleen and Kidney Necrosis Virus Isolated from Farmed Albino Rainbow Sharks Epalzeorhynchos frenatus in the United States.</title>
        <authorList>
            <person name="Koda S.A."/>
            <person name="Subramaniam K."/>
            <person name="Pouder D.B."/>
            <person name="Yanong R.P."/>
            <person name="Frasca S.Jr."/>
            <person name="Popov V.L."/>
            <person name="Waltzek T.B."/>
        </authorList>
    </citation>
    <scope>NUCLEOTIDE SEQUENCE [LARGE SCALE GENOMIC DNA]</scope>
</reference>
<dbReference type="RefSeq" id="NP_612248.1">
    <property type="nucleotide sequence ID" value="NC_003494.1"/>
</dbReference>
<reference evidence="6" key="6">
    <citation type="journal article" date="2021" name="Aquac Rep">
        <title>Outbreak investigation attributes Infectious spleen and kidney necrosis virus as a necessary cause of a mortality epidemic in farmed grouper (Epinephelus spp.) in Bali, Indonesia.</title>
        <authorList>
            <person name="Fusianto C."/>
            <person name="Hick P.M."/>
            <person name="Murwantoko"/>
            <person name="Herlambang A."/>
            <person name="Whittington R.J."/>
            <person name="Becker J.A."/>
        </authorList>
    </citation>
    <scope>NUCLEOTIDE SEQUENCE</scope>
    <source>
        <strain evidence="7">Bali/ Hybrid-grouper/2016/SVC-18-072</strain>
        <strain evidence="6">Bali/Hybrid-grouper/2016/SVC-18-009</strain>
    </source>
</reference>
<evidence type="ECO:0000313" key="2">
    <source>
        <dbReference type="EMBL" id="QPO16274.1"/>
    </source>
</evidence>
<dbReference type="Proteomes" id="UP000594914">
    <property type="component" value="Genome"/>
</dbReference>
<organismHost>
    <name type="scientific">Siniperca chuatsi</name>
    <name type="common">Mandarin fish</name>
    <dbReference type="NCBI Taxonomy" id="119488"/>
</organismHost>
<evidence type="ECO:0000313" key="10">
    <source>
        <dbReference type="Proteomes" id="UP000596309"/>
    </source>
</evidence>
<reference evidence="10 11" key="3">
    <citation type="submission" date="2020-03" db="EMBL/GenBank/DDBJ databases">
        <authorList>
            <person name="Kayansamruaj P."/>
        </authorList>
    </citation>
    <scope>NUCLEOTIDE SEQUENCE [LARGE SCALE GENOMIC DNA]</scope>
    <source>
        <strain evidence="4">KU1</strain>
        <strain evidence="5">KU2</strain>
    </source>
</reference>
<dbReference type="EMBL" id="KT781098">
    <property type="protein sequence ID" value="AMM04439.1"/>
    <property type="molecule type" value="Genomic_DNA"/>
</dbReference>
<dbReference type="EMBL" id="MW273354">
    <property type="protein sequence ID" value="QPO16394.1"/>
    <property type="molecule type" value="Genomic_DNA"/>
</dbReference>
<reference evidence="7" key="7">
    <citation type="submission" date="2021-02" db="EMBL/GenBank/DDBJ databases">
        <authorList>
            <person name="Fusianto C.K."/>
            <person name="Hick P.M."/>
            <person name="Murwantoko M."/>
            <person name="Herlambang A."/>
            <person name="Whittington R.J."/>
            <person name="Becker J.A."/>
        </authorList>
    </citation>
    <scope>NUCLEOTIDE SEQUENCE</scope>
    <source>
        <strain evidence="7">Bali/ Hybrid-grouper/2016/SVC-18-072</strain>
        <strain evidence="6">Bali/Hybrid-grouper/2016/SVC-18-009</strain>
    </source>
</reference>
<dbReference type="EMBL" id="MW464172">
    <property type="protein sequence ID" value="QXE50720.1"/>
    <property type="molecule type" value="Genomic_DNA"/>
</dbReference>
<dbReference type="EMBL" id="MT128667">
    <property type="protein sequence ID" value="QQZ00576.1"/>
    <property type="molecule type" value="Genomic_DNA"/>
</dbReference>
<reference evidence="1" key="1">
    <citation type="submission" date="2015-09" db="EMBL/GenBank/DDBJ databases">
        <authorList>
            <person name="Jackson K.R."/>
            <person name="Lunt B.L."/>
            <person name="Fisher J.N.B."/>
            <person name="Gardner A.V."/>
            <person name="Bailey M.E."/>
            <person name="Deus L.M."/>
            <person name="Earl A.S."/>
            <person name="Gibby P.D."/>
            <person name="Hartmann K.A."/>
            <person name="Liu J.E."/>
            <person name="Manci A.M."/>
            <person name="Nielsen D.A."/>
            <person name="Solomon M.B."/>
            <person name="Breakwell D.P."/>
            <person name="Burnett S.H."/>
            <person name="Grose J.H."/>
        </authorList>
    </citation>
    <scope>NUCLEOTIDE SEQUENCE [LARGE SCALE GENOMIC DNA]</scope>
    <source>
        <strain evidence="1">RSIV-Ku</strain>
    </source>
</reference>
<organismHost>
    <name type="scientific">Synchiropus splendidus</name>
    <name type="common">Mandarinfish</name>
    <name type="synonym">Callionymus splendidus</name>
    <dbReference type="NCBI Taxonomy" id="270530"/>
</organismHost>
<proteinExistence type="predicted"/>
<dbReference type="Proteomes" id="UP000596309">
    <property type="component" value="Segment"/>
</dbReference>
<accession>A0A140G0K6</accession>
<name>A0A140G0K6_ISKNV</name>
<dbReference type="EMBL" id="MT128666">
    <property type="protein sequence ID" value="QQZ00480.1"/>
    <property type="molecule type" value="Genomic_DNA"/>
</dbReference>
<dbReference type="EMBL" id="MW557381">
    <property type="protein sequence ID" value="QXE50842.1"/>
    <property type="molecule type" value="Genomic_DNA"/>
</dbReference>
<reference evidence="8" key="2">
    <citation type="submission" date="2015-09" db="EMBL/GenBank/DDBJ databases">
        <authorList>
            <person name="Wen C.-M."/>
            <person name="Hong J.-R."/>
        </authorList>
    </citation>
    <scope>NUCLEOTIDE SEQUENCE [LARGE SCALE GENOMIC DNA]</scope>
</reference>
<evidence type="ECO:0000313" key="1">
    <source>
        <dbReference type="EMBL" id="AMM04439.1"/>
    </source>
</evidence>
<evidence type="ECO:0000313" key="5">
    <source>
        <dbReference type="EMBL" id="QQZ00576.1"/>
    </source>
</evidence>
<evidence type="ECO:0000313" key="8">
    <source>
        <dbReference type="Proteomes" id="UP000152407"/>
    </source>
</evidence>
<sequence length="107" mass="12350">MLQQQLHCCDHLLRSLTIKEYTAFKQAIVQLHQRPGMTYDIIKDTPTVHMTDVLLCVYETKVLVYTVATMCKVIGYRQVLWKLYTYLNSNGMCDDSDSEYESSGSSE</sequence>
<evidence type="ECO:0000313" key="7">
    <source>
        <dbReference type="EMBL" id="QXE50842.1"/>
    </source>
</evidence>
<evidence type="ECO:0000313" key="3">
    <source>
        <dbReference type="EMBL" id="QPO16394.1"/>
    </source>
</evidence>
<evidence type="ECO:0000313" key="9">
    <source>
        <dbReference type="Proteomes" id="UP000595028"/>
    </source>
</evidence>
<dbReference type="Proteomes" id="UP000152407">
    <property type="component" value="Segment"/>
</dbReference>
<dbReference type="KEGG" id="vg:935366"/>
<reference evidence="2" key="5">
    <citation type="submission" date="2020-11" db="EMBL/GenBank/DDBJ databases">
        <title>Complete Genome Sequences of Infectious Spleen and Kidney Necrosis Virus Isolated from Farmed Albino Rainbow Sharks Epalzeorhynchos frenatus in the United States.</title>
        <authorList>
            <person name="Koda S.A."/>
            <person name="Subramaniam K."/>
            <person name="Pouder D.B."/>
            <person name="Yanong R.P."/>
            <person name="Frasca S. Jr"/>
            <person name="Popov V.L."/>
            <person name="Waltzek T.B."/>
        </authorList>
    </citation>
    <scope>NUCLEOTIDE SEQUENCE</scope>
    <source>
        <strain evidence="2">EFIV-2018</strain>
        <strain evidence="3">EFIV-2019</strain>
    </source>
</reference>